<dbReference type="Pfam" id="PF02518">
    <property type="entry name" value="HATPase_c"/>
    <property type="match status" value="1"/>
</dbReference>
<dbReference type="PRINTS" id="PR00344">
    <property type="entry name" value="BCTRLSENSOR"/>
</dbReference>
<dbReference type="PANTHER" id="PTHR43304:SF1">
    <property type="entry name" value="PAC DOMAIN-CONTAINING PROTEIN"/>
    <property type="match status" value="1"/>
</dbReference>
<dbReference type="SMART" id="SM00387">
    <property type="entry name" value="HATPase_c"/>
    <property type="match status" value="1"/>
</dbReference>
<feature type="domain" description="CHASE" evidence="9">
    <location>
        <begin position="120"/>
        <end position="213"/>
    </location>
</feature>
<dbReference type="Pfam" id="PF00512">
    <property type="entry name" value="HisKA"/>
    <property type="match status" value="1"/>
</dbReference>
<dbReference type="GO" id="GO:0016301">
    <property type="term" value="F:kinase activity"/>
    <property type="evidence" value="ECO:0007669"/>
    <property type="project" value="UniProtKB-KW"/>
</dbReference>
<dbReference type="SMART" id="SM01079">
    <property type="entry name" value="CHASE"/>
    <property type="match status" value="1"/>
</dbReference>
<comment type="catalytic activity">
    <reaction evidence="1">
        <text>ATP + protein L-histidine = ADP + protein N-phospho-L-histidine.</text>
        <dbReference type="EC" id="2.7.13.3"/>
    </reaction>
</comment>
<evidence type="ECO:0000259" key="8">
    <source>
        <dbReference type="PROSITE" id="PS50109"/>
    </source>
</evidence>
<dbReference type="SUPFAM" id="SSF47384">
    <property type="entry name" value="Homodimeric domain of signal transducing histidine kinase"/>
    <property type="match status" value="1"/>
</dbReference>
<reference evidence="10 11" key="1">
    <citation type="submission" date="2021-03" db="EMBL/GenBank/DDBJ databases">
        <title>Genomic Encyclopedia of Type Strains, Phase III (KMG-III): the genomes of soil and plant-associated and newly described type strains.</title>
        <authorList>
            <person name="Whitman W."/>
        </authorList>
    </citation>
    <scope>NUCLEOTIDE SEQUENCE [LARGE SCALE GENOMIC DNA]</scope>
    <source>
        <strain evidence="10 11">IMMIB AFH-6</strain>
    </source>
</reference>
<proteinExistence type="predicted"/>
<evidence type="ECO:0000256" key="2">
    <source>
        <dbReference type="ARBA" id="ARBA00012438"/>
    </source>
</evidence>
<keyword evidence="5 10" id="KW-0418">Kinase</keyword>
<evidence type="ECO:0000313" key="11">
    <source>
        <dbReference type="Proteomes" id="UP000781958"/>
    </source>
</evidence>
<dbReference type="Gene3D" id="1.10.287.130">
    <property type="match status" value="1"/>
</dbReference>
<dbReference type="InterPro" id="IPR006189">
    <property type="entry name" value="CHASE_dom"/>
</dbReference>
<keyword evidence="11" id="KW-1185">Reference proteome</keyword>
<evidence type="ECO:0000256" key="4">
    <source>
        <dbReference type="ARBA" id="ARBA00022679"/>
    </source>
</evidence>
<dbReference type="SUPFAM" id="SSF55874">
    <property type="entry name" value="ATPase domain of HSP90 chaperone/DNA topoisomerase II/histidine kinase"/>
    <property type="match status" value="1"/>
</dbReference>
<dbReference type="PROSITE" id="PS50109">
    <property type="entry name" value="HIS_KIN"/>
    <property type="match status" value="1"/>
</dbReference>
<dbReference type="RefSeq" id="WP_209764942.1">
    <property type="nucleotide sequence ID" value="NZ_JAGINP010000003.1"/>
</dbReference>
<evidence type="ECO:0000256" key="3">
    <source>
        <dbReference type="ARBA" id="ARBA00022553"/>
    </source>
</evidence>
<dbReference type="EMBL" id="JAGINP010000003">
    <property type="protein sequence ID" value="MBP2291466.1"/>
    <property type="molecule type" value="Genomic_DNA"/>
</dbReference>
<evidence type="ECO:0000259" key="9">
    <source>
        <dbReference type="PROSITE" id="PS50839"/>
    </source>
</evidence>
<comment type="caution">
    <text evidence="10">The sequence shown here is derived from an EMBL/GenBank/DDBJ whole genome shotgun (WGS) entry which is preliminary data.</text>
</comment>
<sequence>MNGEHAAKRQTDWGDRWRERPTTILLVTATVVVLVAVWVWLDAVRLRSAALDVRSSAAIAATPVAGGLAGVIAKRLALVRGLGAFVTVELSGDGLDDEFPAFAEALRASMPGIRNITVAPDFVVRLVNPMDAGHEKVVGHDLLKDPRPGFPDTVRRAISTRDVATHGPVELLQGGIGLIARQILFKDGKPWGAVGAAFDLPPILNEANLAGLTQRYRVALRRTGGMVFAGEEAVLGLDPVVERIPVADGDWELAVVPMEGWAAAARAQAGRGPLVLAVGGVGILVITVVLLLAERRATLARLVELRTAELDHARRDADRKAQQLALAQKELEQFAFAAAHDLQEPVRAMGSYAQLLQREIGASLDEERAALLVQVVEGARRLKALLSDVQIFVAETGIPLPDRPVQADDALDDALAALARTLDRVGGRVRRDPLPRVMADRRRLREMFVVLIGNALEYRHPDRPPDIHIGAREDGAFVVLTVRDNGIGIEPRYHEQIFEVFRRLHGRTEHSGTGMGLPIARKMAERLGGRITVSSDPGQGSAFSIHLPAVNQEAGP</sequence>
<feature type="transmembrane region" description="Helical" evidence="7">
    <location>
        <begin position="21"/>
        <end position="41"/>
    </location>
</feature>
<organism evidence="10 11">
    <name type="scientific">Azospirillum rugosum</name>
    <dbReference type="NCBI Taxonomy" id="416170"/>
    <lineage>
        <taxon>Bacteria</taxon>
        <taxon>Pseudomonadati</taxon>
        <taxon>Pseudomonadota</taxon>
        <taxon>Alphaproteobacteria</taxon>
        <taxon>Rhodospirillales</taxon>
        <taxon>Azospirillaceae</taxon>
        <taxon>Azospirillum</taxon>
    </lineage>
</organism>
<dbReference type="PROSITE" id="PS50839">
    <property type="entry name" value="CHASE"/>
    <property type="match status" value="1"/>
</dbReference>
<keyword evidence="4" id="KW-0808">Transferase</keyword>
<gene>
    <name evidence="10" type="ORF">J2851_001215</name>
</gene>
<keyword evidence="7" id="KW-0472">Membrane</keyword>
<dbReference type="InterPro" id="IPR005467">
    <property type="entry name" value="His_kinase_dom"/>
</dbReference>
<dbReference type="PANTHER" id="PTHR43304">
    <property type="entry name" value="PHYTOCHROME-LIKE PROTEIN CPH1"/>
    <property type="match status" value="1"/>
</dbReference>
<dbReference type="Proteomes" id="UP000781958">
    <property type="component" value="Unassembled WGS sequence"/>
</dbReference>
<feature type="transmembrane region" description="Helical" evidence="7">
    <location>
        <begin position="274"/>
        <end position="293"/>
    </location>
</feature>
<name>A0ABS4SFX7_9PROT</name>
<dbReference type="InterPro" id="IPR036890">
    <property type="entry name" value="HATPase_C_sf"/>
</dbReference>
<dbReference type="InterPro" id="IPR003594">
    <property type="entry name" value="HATPase_dom"/>
</dbReference>
<feature type="transmembrane region" description="Helical" evidence="7">
    <location>
        <begin position="53"/>
        <end position="73"/>
    </location>
</feature>
<feature type="region of interest" description="Disordered" evidence="6">
    <location>
        <begin position="535"/>
        <end position="556"/>
    </location>
</feature>
<dbReference type="Gene3D" id="3.30.565.10">
    <property type="entry name" value="Histidine kinase-like ATPase, C-terminal domain"/>
    <property type="match status" value="1"/>
</dbReference>
<protein>
    <recommendedName>
        <fullName evidence="2">histidine kinase</fullName>
        <ecNumber evidence="2">2.7.13.3</ecNumber>
    </recommendedName>
</protein>
<evidence type="ECO:0000256" key="7">
    <source>
        <dbReference type="SAM" id="Phobius"/>
    </source>
</evidence>
<evidence type="ECO:0000256" key="6">
    <source>
        <dbReference type="SAM" id="MobiDB-lite"/>
    </source>
</evidence>
<dbReference type="InterPro" id="IPR036097">
    <property type="entry name" value="HisK_dim/P_sf"/>
</dbReference>
<keyword evidence="7" id="KW-1133">Transmembrane helix</keyword>
<keyword evidence="3" id="KW-0597">Phosphoprotein</keyword>
<keyword evidence="7" id="KW-0812">Transmembrane</keyword>
<evidence type="ECO:0000256" key="5">
    <source>
        <dbReference type="ARBA" id="ARBA00022777"/>
    </source>
</evidence>
<evidence type="ECO:0000313" key="10">
    <source>
        <dbReference type="EMBL" id="MBP2291466.1"/>
    </source>
</evidence>
<dbReference type="CDD" id="cd00082">
    <property type="entry name" value="HisKA"/>
    <property type="match status" value="1"/>
</dbReference>
<accession>A0ABS4SFX7</accession>
<evidence type="ECO:0000256" key="1">
    <source>
        <dbReference type="ARBA" id="ARBA00000085"/>
    </source>
</evidence>
<dbReference type="EC" id="2.7.13.3" evidence="2"/>
<dbReference type="InterPro" id="IPR052162">
    <property type="entry name" value="Sensor_kinase/Photoreceptor"/>
</dbReference>
<feature type="domain" description="Histidine kinase" evidence="8">
    <location>
        <begin position="337"/>
        <end position="551"/>
    </location>
</feature>
<dbReference type="InterPro" id="IPR004358">
    <property type="entry name" value="Sig_transdc_His_kin-like_C"/>
</dbReference>
<dbReference type="InterPro" id="IPR003661">
    <property type="entry name" value="HisK_dim/P_dom"/>
</dbReference>